<proteinExistence type="predicted"/>
<reference evidence="1" key="1">
    <citation type="submission" date="2018-05" db="EMBL/GenBank/DDBJ databases">
        <authorList>
            <person name="Lanie J.A."/>
            <person name="Ng W.-L."/>
            <person name="Kazmierczak K.M."/>
            <person name="Andrzejewski T.M."/>
            <person name="Davidsen T.M."/>
            <person name="Wayne K.J."/>
            <person name="Tettelin H."/>
            <person name="Glass J.I."/>
            <person name="Rusch D."/>
            <person name="Podicherti R."/>
            <person name="Tsui H.-C.T."/>
            <person name="Winkler M.E."/>
        </authorList>
    </citation>
    <scope>NUCLEOTIDE SEQUENCE</scope>
</reference>
<dbReference type="AlphaFoldDB" id="A0A382KYU8"/>
<evidence type="ECO:0008006" key="2">
    <source>
        <dbReference type="Google" id="ProtNLM"/>
    </source>
</evidence>
<sequence>MYRFGGAMKKNKLDRQVWRNNREKITFTLHPDIVGVIRSIATEEDIPMSVVADEAMYAGLKKLGRLD</sequence>
<organism evidence="1">
    <name type="scientific">marine metagenome</name>
    <dbReference type="NCBI Taxonomy" id="408172"/>
    <lineage>
        <taxon>unclassified sequences</taxon>
        <taxon>metagenomes</taxon>
        <taxon>ecological metagenomes</taxon>
    </lineage>
</organism>
<evidence type="ECO:0000313" key="1">
    <source>
        <dbReference type="EMBL" id="SVC29646.1"/>
    </source>
</evidence>
<accession>A0A382KYU8</accession>
<dbReference type="EMBL" id="UINC01083696">
    <property type="protein sequence ID" value="SVC29646.1"/>
    <property type="molecule type" value="Genomic_DNA"/>
</dbReference>
<protein>
    <recommendedName>
        <fullName evidence="2">Ribbon-helix-helix protein CopG domain-containing protein</fullName>
    </recommendedName>
</protein>
<name>A0A382KYU8_9ZZZZ</name>
<gene>
    <name evidence="1" type="ORF">METZ01_LOCUS282500</name>
</gene>